<gene>
    <name evidence="1" type="ORF">ElyMa_004392700</name>
</gene>
<organism evidence="1 2">
    <name type="scientific">Elysia marginata</name>
    <dbReference type="NCBI Taxonomy" id="1093978"/>
    <lineage>
        <taxon>Eukaryota</taxon>
        <taxon>Metazoa</taxon>
        <taxon>Spiralia</taxon>
        <taxon>Lophotrochozoa</taxon>
        <taxon>Mollusca</taxon>
        <taxon>Gastropoda</taxon>
        <taxon>Heterobranchia</taxon>
        <taxon>Euthyneura</taxon>
        <taxon>Panpulmonata</taxon>
        <taxon>Sacoglossa</taxon>
        <taxon>Placobranchoidea</taxon>
        <taxon>Plakobranchidae</taxon>
        <taxon>Elysia</taxon>
    </lineage>
</organism>
<sequence length="90" mass="10694">MWCYSTVLRKSWKEHKTNEEVLTLPAANVTERLLEQLIEKKLRCAGHVIRGCSGHLLQLALVCRIEVRRGRERPNRIWTDDIQQWTHHHT</sequence>
<accession>A0AAV4HBR2</accession>
<keyword evidence="2" id="KW-1185">Reference proteome</keyword>
<protein>
    <submittedName>
        <fullName evidence="1">UDP-glucuronosyltransferase 2A1-like</fullName>
    </submittedName>
</protein>
<comment type="caution">
    <text evidence="1">The sequence shown here is derived from an EMBL/GenBank/DDBJ whole genome shotgun (WGS) entry which is preliminary data.</text>
</comment>
<dbReference type="Proteomes" id="UP000762676">
    <property type="component" value="Unassembled WGS sequence"/>
</dbReference>
<evidence type="ECO:0000313" key="2">
    <source>
        <dbReference type="Proteomes" id="UP000762676"/>
    </source>
</evidence>
<name>A0AAV4HBR2_9GAST</name>
<dbReference type="AlphaFoldDB" id="A0AAV4HBR2"/>
<proteinExistence type="predicted"/>
<dbReference type="EMBL" id="BMAT01008868">
    <property type="protein sequence ID" value="GFR94040.1"/>
    <property type="molecule type" value="Genomic_DNA"/>
</dbReference>
<evidence type="ECO:0000313" key="1">
    <source>
        <dbReference type="EMBL" id="GFR94040.1"/>
    </source>
</evidence>
<reference evidence="1 2" key="1">
    <citation type="journal article" date="2021" name="Elife">
        <title>Chloroplast acquisition without the gene transfer in kleptoplastic sea slugs, Plakobranchus ocellatus.</title>
        <authorList>
            <person name="Maeda T."/>
            <person name="Takahashi S."/>
            <person name="Yoshida T."/>
            <person name="Shimamura S."/>
            <person name="Takaki Y."/>
            <person name="Nagai Y."/>
            <person name="Toyoda A."/>
            <person name="Suzuki Y."/>
            <person name="Arimoto A."/>
            <person name="Ishii H."/>
            <person name="Satoh N."/>
            <person name="Nishiyama T."/>
            <person name="Hasebe M."/>
            <person name="Maruyama T."/>
            <person name="Minagawa J."/>
            <person name="Obokata J."/>
            <person name="Shigenobu S."/>
        </authorList>
    </citation>
    <scope>NUCLEOTIDE SEQUENCE [LARGE SCALE GENOMIC DNA]</scope>
</reference>